<organism evidence="2 3">
    <name type="scientific">Oryza sativa subsp. japonica</name>
    <name type="common">Rice</name>
    <dbReference type="NCBI Taxonomy" id="39947"/>
    <lineage>
        <taxon>Eukaryota</taxon>
        <taxon>Viridiplantae</taxon>
        <taxon>Streptophyta</taxon>
        <taxon>Embryophyta</taxon>
        <taxon>Tracheophyta</taxon>
        <taxon>Spermatophyta</taxon>
        <taxon>Magnoliopsida</taxon>
        <taxon>Liliopsida</taxon>
        <taxon>Poales</taxon>
        <taxon>Poaceae</taxon>
        <taxon>BOP clade</taxon>
        <taxon>Oryzoideae</taxon>
        <taxon>Oryzeae</taxon>
        <taxon>Oryzinae</taxon>
        <taxon>Oryza</taxon>
        <taxon>Oryza sativa</taxon>
    </lineage>
</organism>
<feature type="region of interest" description="Disordered" evidence="1">
    <location>
        <begin position="89"/>
        <end position="162"/>
    </location>
</feature>
<name>A0A0P0WLS0_ORYSJ</name>
<evidence type="ECO:0000313" key="2">
    <source>
        <dbReference type="EMBL" id="BAS93798.1"/>
    </source>
</evidence>
<evidence type="ECO:0000256" key="1">
    <source>
        <dbReference type="SAM" id="MobiDB-lite"/>
    </source>
</evidence>
<dbReference type="PaxDb" id="39947-A0A0P0WLS0"/>
<proteinExistence type="predicted"/>
<feature type="compositionally biased region" description="Pro residues" evidence="1">
    <location>
        <begin position="40"/>
        <end position="50"/>
    </location>
</feature>
<evidence type="ECO:0000313" key="3">
    <source>
        <dbReference type="Proteomes" id="UP000059680"/>
    </source>
</evidence>
<feature type="region of interest" description="Disordered" evidence="1">
    <location>
        <begin position="1"/>
        <end position="62"/>
    </location>
</feature>
<reference evidence="2 3" key="2">
    <citation type="journal article" date="2013" name="Plant Cell Physiol.">
        <title>Rice Annotation Project Database (RAP-DB): an integrative and interactive database for rice genomics.</title>
        <authorList>
            <person name="Sakai H."/>
            <person name="Lee S.S."/>
            <person name="Tanaka T."/>
            <person name="Numa H."/>
            <person name="Kim J."/>
            <person name="Kawahara Y."/>
            <person name="Wakimoto H."/>
            <person name="Yang C.C."/>
            <person name="Iwamoto M."/>
            <person name="Abe T."/>
            <person name="Yamada Y."/>
            <person name="Muto A."/>
            <person name="Inokuchi H."/>
            <person name="Ikemura T."/>
            <person name="Matsumoto T."/>
            <person name="Sasaki T."/>
            <person name="Itoh T."/>
        </authorList>
    </citation>
    <scope>NUCLEOTIDE SEQUENCE [LARGE SCALE GENOMIC DNA]</scope>
    <source>
        <strain evidence="3">cv. Nipponbare</strain>
    </source>
</reference>
<dbReference type="EMBL" id="AP014961">
    <property type="protein sequence ID" value="BAS93798.1"/>
    <property type="molecule type" value="Genomic_DNA"/>
</dbReference>
<dbReference type="Proteomes" id="UP000059680">
    <property type="component" value="Chromosome 5"/>
</dbReference>
<feature type="compositionally biased region" description="Basic and acidic residues" evidence="1">
    <location>
        <begin position="1"/>
        <end position="10"/>
    </location>
</feature>
<reference evidence="3" key="1">
    <citation type="journal article" date="2005" name="Nature">
        <title>The map-based sequence of the rice genome.</title>
        <authorList>
            <consortium name="International rice genome sequencing project (IRGSP)"/>
            <person name="Matsumoto T."/>
            <person name="Wu J."/>
            <person name="Kanamori H."/>
            <person name="Katayose Y."/>
            <person name="Fujisawa M."/>
            <person name="Namiki N."/>
            <person name="Mizuno H."/>
            <person name="Yamamoto K."/>
            <person name="Antonio B.A."/>
            <person name="Baba T."/>
            <person name="Sakata K."/>
            <person name="Nagamura Y."/>
            <person name="Aoki H."/>
            <person name="Arikawa K."/>
            <person name="Arita K."/>
            <person name="Bito T."/>
            <person name="Chiden Y."/>
            <person name="Fujitsuka N."/>
            <person name="Fukunaka R."/>
            <person name="Hamada M."/>
            <person name="Harada C."/>
            <person name="Hayashi A."/>
            <person name="Hijishita S."/>
            <person name="Honda M."/>
            <person name="Hosokawa S."/>
            <person name="Ichikawa Y."/>
            <person name="Idonuma A."/>
            <person name="Iijima M."/>
            <person name="Ikeda M."/>
            <person name="Ikeno M."/>
            <person name="Ito K."/>
            <person name="Ito S."/>
            <person name="Ito T."/>
            <person name="Ito Y."/>
            <person name="Ito Y."/>
            <person name="Iwabuchi A."/>
            <person name="Kamiya K."/>
            <person name="Karasawa W."/>
            <person name="Kurita K."/>
            <person name="Katagiri S."/>
            <person name="Kikuta A."/>
            <person name="Kobayashi H."/>
            <person name="Kobayashi N."/>
            <person name="Machita K."/>
            <person name="Maehara T."/>
            <person name="Masukawa M."/>
            <person name="Mizubayashi T."/>
            <person name="Mukai Y."/>
            <person name="Nagasaki H."/>
            <person name="Nagata Y."/>
            <person name="Naito S."/>
            <person name="Nakashima M."/>
            <person name="Nakama Y."/>
            <person name="Nakamichi Y."/>
            <person name="Nakamura M."/>
            <person name="Meguro A."/>
            <person name="Negishi M."/>
            <person name="Ohta I."/>
            <person name="Ohta T."/>
            <person name="Okamoto M."/>
            <person name="Ono N."/>
            <person name="Saji S."/>
            <person name="Sakaguchi M."/>
            <person name="Sakai K."/>
            <person name="Shibata M."/>
            <person name="Shimokawa T."/>
            <person name="Song J."/>
            <person name="Takazaki Y."/>
            <person name="Terasawa K."/>
            <person name="Tsugane M."/>
            <person name="Tsuji K."/>
            <person name="Ueda S."/>
            <person name="Waki K."/>
            <person name="Yamagata H."/>
            <person name="Yamamoto M."/>
            <person name="Yamamoto S."/>
            <person name="Yamane H."/>
            <person name="Yoshiki S."/>
            <person name="Yoshihara R."/>
            <person name="Yukawa K."/>
            <person name="Zhong H."/>
            <person name="Yano M."/>
            <person name="Yuan Q."/>
            <person name="Ouyang S."/>
            <person name="Liu J."/>
            <person name="Jones K.M."/>
            <person name="Gansberger K."/>
            <person name="Moffat K."/>
            <person name="Hill J."/>
            <person name="Bera J."/>
            <person name="Fadrosh D."/>
            <person name="Jin S."/>
            <person name="Johri S."/>
            <person name="Kim M."/>
            <person name="Overton L."/>
            <person name="Reardon M."/>
            <person name="Tsitrin T."/>
            <person name="Vuong H."/>
            <person name="Weaver B."/>
            <person name="Ciecko A."/>
            <person name="Tallon L."/>
            <person name="Jackson J."/>
            <person name="Pai G."/>
            <person name="Aken S.V."/>
            <person name="Utterback T."/>
            <person name="Reidmuller S."/>
            <person name="Feldblyum T."/>
            <person name="Hsiao J."/>
            <person name="Zismann V."/>
            <person name="Iobst S."/>
            <person name="de Vazeille A.R."/>
            <person name="Buell C.R."/>
            <person name="Ying K."/>
            <person name="Li Y."/>
            <person name="Lu T."/>
            <person name="Huang Y."/>
            <person name="Zhao Q."/>
            <person name="Feng Q."/>
            <person name="Zhang L."/>
            <person name="Zhu J."/>
            <person name="Weng Q."/>
            <person name="Mu J."/>
            <person name="Lu Y."/>
            <person name="Fan D."/>
            <person name="Liu Y."/>
            <person name="Guan J."/>
            <person name="Zhang Y."/>
            <person name="Yu S."/>
            <person name="Liu X."/>
            <person name="Zhang Y."/>
            <person name="Hong G."/>
            <person name="Han B."/>
            <person name="Choisne N."/>
            <person name="Demange N."/>
            <person name="Orjeda G."/>
            <person name="Samain S."/>
            <person name="Cattolico L."/>
            <person name="Pelletier E."/>
            <person name="Couloux A."/>
            <person name="Segurens B."/>
            <person name="Wincker P."/>
            <person name="D'Hont A."/>
            <person name="Scarpelli C."/>
            <person name="Weissenbach J."/>
            <person name="Salanoubat M."/>
            <person name="Quetier F."/>
            <person name="Yu Y."/>
            <person name="Kim H.R."/>
            <person name="Rambo T."/>
            <person name="Currie J."/>
            <person name="Collura K."/>
            <person name="Luo M."/>
            <person name="Yang T."/>
            <person name="Ammiraju J.S.S."/>
            <person name="Engler F."/>
            <person name="Soderlund C."/>
            <person name="Wing R.A."/>
            <person name="Palmer L.E."/>
            <person name="de la Bastide M."/>
            <person name="Spiegel L."/>
            <person name="Nascimento L."/>
            <person name="Zutavern T."/>
            <person name="O'Shaughnessy A."/>
            <person name="Dike S."/>
            <person name="Dedhia N."/>
            <person name="Preston R."/>
            <person name="Balija V."/>
            <person name="McCombie W.R."/>
            <person name="Chow T."/>
            <person name="Chen H."/>
            <person name="Chung M."/>
            <person name="Chen C."/>
            <person name="Shaw J."/>
            <person name="Wu H."/>
            <person name="Hsiao K."/>
            <person name="Chao Y."/>
            <person name="Chu M."/>
            <person name="Cheng C."/>
            <person name="Hour A."/>
            <person name="Lee P."/>
            <person name="Lin S."/>
            <person name="Lin Y."/>
            <person name="Liou J."/>
            <person name="Liu S."/>
            <person name="Hsing Y."/>
            <person name="Raghuvanshi S."/>
            <person name="Mohanty A."/>
            <person name="Bharti A.K."/>
            <person name="Gaur A."/>
            <person name="Gupta V."/>
            <person name="Kumar D."/>
            <person name="Ravi V."/>
            <person name="Vij S."/>
            <person name="Kapur A."/>
            <person name="Khurana P."/>
            <person name="Khurana P."/>
            <person name="Khurana J.P."/>
            <person name="Tyagi A.K."/>
            <person name="Gaikwad K."/>
            <person name="Singh A."/>
            <person name="Dalal V."/>
            <person name="Srivastava S."/>
            <person name="Dixit A."/>
            <person name="Pal A.K."/>
            <person name="Ghazi I.A."/>
            <person name="Yadav M."/>
            <person name="Pandit A."/>
            <person name="Bhargava A."/>
            <person name="Sureshbabu K."/>
            <person name="Batra K."/>
            <person name="Sharma T.R."/>
            <person name="Mohapatra T."/>
            <person name="Singh N.K."/>
            <person name="Messing J."/>
            <person name="Nelson A.B."/>
            <person name="Fuks G."/>
            <person name="Kavchok S."/>
            <person name="Keizer G."/>
            <person name="Linton E."/>
            <person name="Llaca V."/>
            <person name="Song R."/>
            <person name="Tanyolac B."/>
            <person name="Young S."/>
            <person name="Ho-Il K."/>
            <person name="Hahn J.H."/>
            <person name="Sangsakoo G."/>
            <person name="Vanavichit A."/>
            <person name="de Mattos Luiz.A.T."/>
            <person name="Zimmer P.D."/>
            <person name="Malone G."/>
            <person name="Dellagostin O."/>
            <person name="de Oliveira A.C."/>
            <person name="Bevan M."/>
            <person name="Bancroft I."/>
            <person name="Minx P."/>
            <person name="Cordum H."/>
            <person name="Wilson R."/>
            <person name="Cheng Z."/>
            <person name="Jin W."/>
            <person name="Jiang J."/>
            <person name="Leong S.A."/>
            <person name="Iwama H."/>
            <person name="Gojobori T."/>
            <person name="Itoh T."/>
            <person name="Niimura Y."/>
            <person name="Fujii Y."/>
            <person name="Habara T."/>
            <person name="Sakai H."/>
            <person name="Sato Y."/>
            <person name="Wilson G."/>
            <person name="Kumar K."/>
            <person name="McCouch S."/>
            <person name="Juretic N."/>
            <person name="Hoen D."/>
            <person name="Wright S."/>
            <person name="Bruskiewich R."/>
            <person name="Bureau T."/>
            <person name="Miyao A."/>
            <person name="Hirochika H."/>
            <person name="Nishikawa T."/>
            <person name="Kadowaki K."/>
            <person name="Sugiura M."/>
            <person name="Burr B."/>
            <person name="Sasaki T."/>
        </authorList>
    </citation>
    <scope>NUCLEOTIDE SEQUENCE [LARGE SCALE GENOMIC DNA]</scope>
    <source>
        <strain evidence="3">cv. Nipponbare</strain>
    </source>
</reference>
<sequence length="183" mass="19325">MPPHRCHLEAHQQPPGPPSITGRATAALAFAPPARAVPASAPPAAPPPRQPLLRRPLHRRPRLHTTLAAVTAAHGALLRRPPDLVAPLEAVAAEAAHSTPTQPQPRRRSAASSSPAANATTYTQSSSPISTQPSPTLLSAAQSNRSEHGETRSVHASAGFGHRRWLFHSERRRLALSSVSPAP</sequence>
<dbReference type="InParanoid" id="A0A0P0WLS0"/>
<feature type="compositionally biased region" description="Low complexity" evidence="1">
    <location>
        <begin position="110"/>
        <end position="139"/>
    </location>
</feature>
<protein>
    <submittedName>
        <fullName evidence="2">Os05g0384701 protein</fullName>
    </submittedName>
</protein>
<reference evidence="2 3" key="3">
    <citation type="journal article" date="2013" name="Rice">
        <title>Improvement of the Oryza sativa Nipponbare reference genome using next generation sequence and optical map data.</title>
        <authorList>
            <person name="Kawahara Y."/>
            <person name="de la Bastide M."/>
            <person name="Hamilton J.P."/>
            <person name="Kanamori H."/>
            <person name="McCombie W.R."/>
            <person name="Ouyang S."/>
            <person name="Schwartz D.C."/>
            <person name="Tanaka T."/>
            <person name="Wu J."/>
            <person name="Zhou S."/>
            <person name="Childs K.L."/>
            <person name="Davidson R.M."/>
            <person name="Lin H."/>
            <person name="Quesada-Ocampo L."/>
            <person name="Vaillancourt B."/>
            <person name="Sakai H."/>
            <person name="Lee S.S."/>
            <person name="Kim J."/>
            <person name="Numa H."/>
            <person name="Itoh T."/>
            <person name="Buell C.R."/>
            <person name="Matsumoto T."/>
        </authorList>
    </citation>
    <scope>NUCLEOTIDE SEQUENCE [LARGE SCALE GENOMIC DNA]</scope>
    <source>
        <strain evidence="3">cv. Nipponbare</strain>
    </source>
</reference>
<feature type="compositionally biased region" description="Low complexity" evidence="1">
    <location>
        <begin position="23"/>
        <end position="39"/>
    </location>
</feature>
<gene>
    <name evidence="2" type="ordered locus">Os05g0384701</name>
    <name evidence="2" type="ORF">OSNPB_050384701</name>
</gene>
<dbReference type="AlphaFoldDB" id="A0A0P0WLS0"/>
<accession>A0A0P0WLS0</accession>
<keyword evidence="3" id="KW-1185">Reference proteome</keyword>